<proteinExistence type="predicted"/>
<keyword evidence="2" id="KW-1185">Reference proteome</keyword>
<organism evidence="1 2">
    <name type="scientific">Pseudoalteromonas phage RIO-1</name>
    <dbReference type="NCBI Taxonomy" id="1316739"/>
    <lineage>
        <taxon>Viruses</taxon>
        <taxon>Duplodnaviria</taxon>
        <taxon>Heunggongvirae</taxon>
        <taxon>Uroviricota</taxon>
        <taxon>Caudoviricetes</taxon>
        <taxon>Zobellviridae</taxon>
        <taxon>Melvirus</taxon>
        <taxon>Melvirus orientalis</taxon>
    </lineage>
</organism>
<accession>R4JGU0</accession>
<name>R4JGU0_9CAUD</name>
<dbReference type="RefSeq" id="YP_008051082.1">
    <property type="nucleotide sequence ID" value="NC_021300.1"/>
</dbReference>
<dbReference type="KEGG" id="vg:16207375"/>
<protein>
    <submittedName>
        <fullName evidence="1">Uncharacterized protein</fullName>
    </submittedName>
</protein>
<sequence>MRRVQEVNEYDYTQYYRGTYVLNEQGELCKVQDVEDDVFILETNNETERQHADSCSVLLPETGYYSGIYISLSAHRTHKKGLQLSYEQARAYRRYLLTGAGFSPFYKEHGYVYYKGQIVGFTNKQDVVILSQEIAKMYSEEYKVEVQDEEDLRAVLNTAA</sequence>
<dbReference type="EMBL" id="KC751414">
    <property type="protein sequence ID" value="AGK87026.1"/>
    <property type="molecule type" value="Genomic_DNA"/>
</dbReference>
<evidence type="ECO:0000313" key="1">
    <source>
        <dbReference type="EMBL" id="AGK87026.1"/>
    </source>
</evidence>
<dbReference type="GeneID" id="16207375"/>
<dbReference type="Proteomes" id="UP000013564">
    <property type="component" value="Segment"/>
</dbReference>
<gene>
    <name evidence="1" type="ORF">RIO-1_12</name>
</gene>
<reference evidence="1 2" key="1">
    <citation type="journal article" date="2013" name="J. Virol.">
        <title>Morphology, Physiological Characteristics, and Complete Sequence of Marine Bacteriophage RIO-1 Infecting Pseudoalteromonas marina.</title>
        <authorList>
            <person name="Hardies S.C."/>
            <person name="Hwang Y.J."/>
            <person name="Hwang C.Y."/>
            <person name="Jang G.I."/>
            <person name="Cho B.C."/>
        </authorList>
    </citation>
    <scope>NUCLEOTIDE SEQUENCE [LARGE SCALE GENOMIC DNA]</scope>
</reference>
<evidence type="ECO:0000313" key="2">
    <source>
        <dbReference type="Proteomes" id="UP000013564"/>
    </source>
</evidence>